<evidence type="ECO:0000313" key="6">
    <source>
        <dbReference type="Proteomes" id="UP000289859"/>
    </source>
</evidence>
<dbReference type="EMBL" id="QOVK01000031">
    <property type="protein sequence ID" value="RXG12210.1"/>
    <property type="molecule type" value="Genomic_DNA"/>
</dbReference>
<dbReference type="Pfam" id="PF00144">
    <property type="entry name" value="Beta-lactamase"/>
    <property type="match status" value="1"/>
</dbReference>
<feature type="chain" id="PRO_5020682623" evidence="3">
    <location>
        <begin position="20"/>
        <end position="362"/>
    </location>
</feature>
<evidence type="ECO:0000259" key="4">
    <source>
        <dbReference type="Pfam" id="PF00144"/>
    </source>
</evidence>
<evidence type="ECO:0000256" key="3">
    <source>
        <dbReference type="SAM" id="SignalP"/>
    </source>
</evidence>
<dbReference type="GO" id="GO:0016020">
    <property type="term" value="C:membrane"/>
    <property type="evidence" value="ECO:0007669"/>
    <property type="project" value="UniProtKB-SubCell"/>
</dbReference>
<feature type="domain" description="Beta-lactamase-related" evidence="4">
    <location>
        <begin position="27"/>
        <end position="342"/>
    </location>
</feature>
<dbReference type="InterPro" id="IPR001466">
    <property type="entry name" value="Beta-lactam-related"/>
</dbReference>
<dbReference type="OrthoDB" id="1522765at2"/>
<reference evidence="5 6" key="1">
    <citation type="submission" date="2018-07" db="EMBL/GenBank/DDBJ databases">
        <title>Leeuwenhoekiella genomics.</title>
        <authorList>
            <person name="Tahon G."/>
            <person name="Willems A."/>
        </authorList>
    </citation>
    <scope>NUCLEOTIDE SEQUENCE [LARGE SCALE GENOMIC DNA]</scope>
    <source>
        <strain evidence="5 6">LMG 29608</strain>
    </source>
</reference>
<dbReference type="SUPFAM" id="SSF56601">
    <property type="entry name" value="beta-lactamase/transpeptidase-like"/>
    <property type="match status" value="1"/>
</dbReference>
<evidence type="ECO:0000256" key="1">
    <source>
        <dbReference type="ARBA" id="ARBA00004370"/>
    </source>
</evidence>
<keyword evidence="3" id="KW-0732">Signal</keyword>
<comment type="caution">
    <text evidence="5">The sequence shown here is derived from an EMBL/GenBank/DDBJ whole genome shotgun (WGS) entry which is preliminary data.</text>
</comment>
<name>A0A4Q0NPJ1_9FLAO</name>
<dbReference type="RefSeq" id="WP_128767099.1">
    <property type="nucleotide sequence ID" value="NZ_JBHUOO010000039.1"/>
</dbReference>
<dbReference type="InterPro" id="IPR012338">
    <property type="entry name" value="Beta-lactam/transpept-like"/>
</dbReference>
<keyword evidence="2" id="KW-0472">Membrane</keyword>
<dbReference type="Proteomes" id="UP000289859">
    <property type="component" value="Unassembled WGS sequence"/>
</dbReference>
<dbReference type="PANTHER" id="PTHR46825:SF11">
    <property type="entry name" value="PENICILLIN-BINDING PROTEIN 4"/>
    <property type="match status" value="1"/>
</dbReference>
<evidence type="ECO:0000256" key="2">
    <source>
        <dbReference type="ARBA" id="ARBA00023136"/>
    </source>
</evidence>
<dbReference type="Gene3D" id="3.40.710.10">
    <property type="entry name" value="DD-peptidase/beta-lactamase superfamily"/>
    <property type="match status" value="1"/>
</dbReference>
<keyword evidence="6" id="KW-1185">Reference proteome</keyword>
<proteinExistence type="predicted"/>
<dbReference type="InterPro" id="IPR050491">
    <property type="entry name" value="AmpC-like"/>
</dbReference>
<dbReference type="PANTHER" id="PTHR46825">
    <property type="entry name" value="D-ALANYL-D-ALANINE-CARBOXYPEPTIDASE/ENDOPEPTIDASE AMPH"/>
    <property type="match status" value="1"/>
</dbReference>
<accession>A0A4Q0NPJ1</accession>
<comment type="subcellular location">
    <subcellularLocation>
        <location evidence="1">Membrane</location>
    </subcellularLocation>
</comment>
<organism evidence="5 6">
    <name type="scientific">Leeuwenhoekiella polynyae</name>
    <dbReference type="NCBI Taxonomy" id="1550906"/>
    <lineage>
        <taxon>Bacteria</taxon>
        <taxon>Pseudomonadati</taxon>
        <taxon>Bacteroidota</taxon>
        <taxon>Flavobacteriia</taxon>
        <taxon>Flavobacteriales</taxon>
        <taxon>Flavobacteriaceae</taxon>
        <taxon>Leeuwenhoekiella</taxon>
    </lineage>
</organism>
<feature type="signal peptide" evidence="3">
    <location>
        <begin position="1"/>
        <end position="19"/>
    </location>
</feature>
<gene>
    <name evidence="5" type="ORF">DSM02_3911</name>
</gene>
<evidence type="ECO:0000313" key="5">
    <source>
        <dbReference type="EMBL" id="RXG12210.1"/>
    </source>
</evidence>
<protein>
    <submittedName>
        <fullName evidence="5">CubicO group peptidase (Beta-lactamase class C family)</fullName>
    </submittedName>
</protein>
<sequence>MRTVLSLLFSCLIYCSISAQEVSGVLKDYIKQQQQEHQIPAIAVSLVTPDSIFSYVNGKARLTKKERIPLDSKFHLGSNSKAITAFIAMHLSEQDVINFDTSFFELFPELETTSQKSYKAITLGDLLSHNAQIPAYTKGTELAKFNNLTGNTSEKRYVFAKTVLSENTAKTGTYSNAGYVLAALMLEKASGKSFNKLLDELMNDLDLSYFIGFPNKENDTYPWGHQEQNGSLISLAPDHNYKLNSFMVSAGDISMNIEDYSKFIQLNLQGLTGVANYLEGDNYKKLHFGKPNYAYGWGNIEQENQKMSYHDGSAGTYYCHTVLFPEKEIAVIVMANTATEEAVSAIYDIQKWVSDNPKKAKK</sequence>
<dbReference type="AlphaFoldDB" id="A0A4Q0NPJ1"/>